<reference evidence="1 2" key="1">
    <citation type="submission" date="2017-10" db="EMBL/GenBank/DDBJ databases">
        <title>Draft genome of Longimonas halophila.</title>
        <authorList>
            <person name="Goh K.M."/>
            <person name="Shamsir M.S."/>
            <person name="Lim S.W."/>
        </authorList>
    </citation>
    <scope>NUCLEOTIDE SEQUENCE [LARGE SCALE GENOMIC DNA]</scope>
    <source>
        <strain evidence="1 2">KCTC 42399</strain>
    </source>
</reference>
<proteinExistence type="predicted"/>
<keyword evidence="2" id="KW-1185">Reference proteome</keyword>
<dbReference type="Proteomes" id="UP000221024">
    <property type="component" value="Unassembled WGS sequence"/>
</dbReference>
<accession>A0A2H3NWX9</accession>
<dbReference type="EMBL" id="PDEP01000026">
    <property type="protein sequence ID" value="PEN04566.1"/>
    <property type="molecule type" value="Genomic_DNA"/>
</dbReference>
<dbReference type="OrthoDB" id="1523013at2"/>
<gene>
    <name evidence="1" type="ORF">CRI93_14920</name>
</gene>
<protein>
    <submittedName>
        <fullName evidence="1">Uncharacterized protein</fullName>
    </submittedName>
</protein>
<dbReference type="AlphaFoldDB" id="A0A2H3NWX9"/>
<organism evidence="1 2">
    <name type="scientific">Longimonas halophila</name>
    <dbReference type="NCBI Taxonomy" id="1469170"/>
    <lineage>
        <taxon>Bacteria</taxon>
        <taxon>Pseudomonadati</taxon>
        <taxon>Rhodothermota</taxon>
        <taxon>Rhodothermia</taxon>
        <taxon>Rhodothermales</taxon>
        <taxon>Salisaetaceae</taxon>
        <taxon>Longimonas</taxon>
    </lineage>
</organism>
<evidence type="ECO:0000313" key="2">
    <source>
        <dbReference type="Proteomes" id="UP000221024"/>
    </source>
</evidence>
<name>A0A2H3NWX9_9BACT</name>
<dbReference type="RefSeq" id="WP_098063516.1">
    <property type="nucleotide sequence ID" value="NZ_PDEP01000026.1"/>
</dbReference>
<sequence length="505" mass="55225">MPEACASAPFRVVSIPLNREAIVTFLTPPVATPQGAAVRIVAPRPTVEAEAAWAERLRSEPTVLSLISRDVPAGYVRPTTTDRLVPTEFLEEDPAYLTRNMGGWSPVWFGVMQGPVASTAADPLLRHAEVLSEYGPHIQHFGANPVQVRTRLPRELGTDAVEDVAAGIVRLHDWRAQHDATGSVAGMTAYAEALYAEITTSGPLTKSSGDAPPVPRAVLIDELLGQMARIETRRRASVANGNSNEAEALADWQQRVEADTGLVLILKGEYIMGRHRCSTVLIAPKLDLVAKQPGPEPFHEIELGAATHNGRAENRPGLTRDGALVTAAGRLRLILEEGLVEPLNRLFGHDVQLVSSLGFIQEPYVDGPTLKEYVLADPDRLTPAIYELVLFHQLVCEHVGVENGDWHADNFMVDPDRAHPLDNDAPGLIHIDWGAARPLPDEERTPDAVEARMHQVKNIAYSYEDEAVATRSRMLHDNLVSDPARMKRLHRAARAFAAEFDASFA</sequence>
<comment type="caution">
    <text evidence="1">The sequence shown here is derived from an EMBL/GenBank/DDBJ whole genome shotgun (WGS) entry which is preliminary data.</text>
</comment>
<evidence type="ECO:0000313" key="1">
    <source>
        <dbReference type="EMBL" id="PEN04566.1"/>
    </source>
</evidence>